<accession>A0A5J6VLE7</accession>
<reference evidence="1" key="1">
    <citation type="journal article" date="2019" name="Philos. Trans. R. Soc. Lond., B, Biol. Sci.">
        <title>Targeted metagenomic recovery of four divergent viruses reveals shared and distinctive characteristics of giant viruses of marine eukaryotes.</title>
        <authorList>
            <person name="Needham D.M."/>
            <person name="Poirier C."/>
            <person name="Hehenberger E."/>
            <person name="Jimenez V."/>
            <person name="Swalwell J.E."/>
            <person name="Santoro A.E."/>
            <person name="Worden A.Z."/>
        </authorList>
    </citation>
    <scope>NUCLEOTIDE SEQUENCE</scope>
    <source>
        <strain evidence="1">OPacV-421</strain>
    </source>
</reference>
<dbReference type="EMBL" id="MN448295">
    <property type="protein sequence ID" value="QFG74880.1"/>
    <property type="molecule type" value="Genomic_DNA"/>
</dbReference>
<protein>
    <submittedName>
        <fullName evidence="1">Uncharacterized protein</fullName>
    </submittedName>
</protein>
<organism evidence="1">
    <name type="scientific">Megaviridae environmental sample</name>
    <dbReference type="NCBI Taxonomy" id="1737588"/>
    <lineage>
        <taxon>Viruses</taxon>
        <taxon>Varidnaviria</taxon>
        <taxon>Bamfordvirae</taxon>
        <taxon>Nucleocytoviricota</taxon>
        <taxon>Megaviricetes</taxon>
        <taxon>Imitervirales</taxon>
        <taxon>Mimiviridae</taxon>
        <taxon>environmental samples</taxon>
    </lineage>
</organism>
<sequence length="48" mass="6085">MFKQLTEFCNYIYYQYLEWEAQAYIPGQTYRDAELREMIRKDRFGEIY</sequence>
<evidence type="ECO:0000313" key="1">
    <source>
        <dbReference type="EMBL" id="QFG74880.1"/>
    </source>
</evidence>
<proteinExistence type="predicted"/>
<name>A0A5J6VLE7_9VIRU</name>